<dbReference type="PRINTS" id="PR00171">
    <property type="entry name" value="SUGRTRNSPORT"/>
</dbReference>
<dbReference type="EMBL" id="LMYN01000070">
    <property type="protein sequence ID" value="KSA00918.1"/>
    <property type="molecule type" value="Genomic_DNA"/>
</dbReference>
<dbReference type="Gene3D" id="1.20.1250.20">
    <property type="entry name" value="MFS general substrate transporter like domains"/>
    <property type="match status" value="1"/>
</dbReference>
<organism evidence="10 11">
    <name type="scientific">Debaryomyces fabryi</name>
    <dbReference type="NCBI Taxonomy" id="58627"/>
    <lineage>
        <taxon>Eukaryota</taxon>
        <taxon>Fungi</taxon>
        <taxon>Dikarya</taxon>
        <taxon>Ascomycota</taxon>
        <taxon>Saccharomycotina</taxon>
        <taxon>Pichiomycetes</taxon>
        <taxon>Debaryomycetaceae</taxon>
        <taxon>Debaryomyces</taxon>
    </lineage>
</organism>
<dbReference type="InterPro" id="IPR005829">
    <property type="entry name" value="Sugar_transporter_CS"/>
</dbReference>
<evidence type="ECO:0000256" key="8">
    <source>
        <dbReference type="SAM" id="Phobius"/>
    </source>
</evidence>
<accession>A0A0V1PXI5</accession>
<dbReference type="InterPro" id="IPR050360">
    <property type="entry name" value="MFS_Sugar_Transporters"/>
</dbReference>
<feature type="transmembrane region" description="Helical" evidence="8">
    <location>
        <begin position="423"/>
        <end position="442"/>
    </location>
</feature>
<comment type="caution">
    <text evidence="10">The sequence shown here is derived from an EMBL/GenBank/DDBJ whole genome shotgun (WGS) entry which is preliminary data.</text>
</comment>
<dbReference type="SUPFAM" id="SSF103473">
    <property type="entry name" value="MFS general substrate transporter"/>
    <property type="match status" value="1"/>
</dbReference>
<keyword evidence="3 7" id="KW-0813">Transport</keyword>
<dbReference type="RefSeq" id="XP_015467020.1">
    <property type="nucleotide sequence ID" value="XM_015612177.1"/>
</dbReference>
<dbReference type="InterPro" id="IPR020846">
    <property type="entry name" value="MFS_dom"/>
</dbReference>
<dbReference type="InterPro" id="IPR036259">
    <property type="entry name" value="MFS_trans_sf"/>
</dbReference>
<keyword evidence="6 8" id="KW-0472">Membrane</keyword>
<comment type="similarity">
    <text evidence="2 7">Belongs to the major facilitator superfamily. Sugar transporter (TC 2.A.1.1) family.</text>
</comment>
<keyword evidence="4 8" id="KW-0812">Transmembrane</keyword>
<feature type="transmembrane region" description="Helical" evidence="8">
    <location>
        <begin position="186"/>
        <end position="206"/>
    </location>
</feature>
<feature type="transmembrane region" description="Helical" evidence="8">
    <location>
        <begin position="387"/>
        <end position="411"/>
    </location>
</feature>
<feature type="transmembrane region" description="Helical" evidence="8">
    <location>
        <begin position="153"/>
        <end position="174"/>
    </location>
</feature>
<feature type="domain" description="Major facilitator superfamily (MFS) profile" evidence="9">
    <location>
        <begin position="27"/>
        <end position="476"/>
    </location>
</feature>
<name>A0A0V1PXI5_9ASCO</name>
<dbReference type="PANTHER" id="PTHR48022:SF7">
    <property type="entry name" value="MAJOR FACILITATOR SUPERFAMILY (MFS) PROFILE DOMAIN-CONTAINING PROTEIN-RELATED"/>
    <property type="match status" value="1"/>
</dbReference>
<feature type="transmembrane region" description="Helical" evidence="8">
    <location>
        <begin position="339"/>
        <end position="360"/>
    </location>
</feature>
<dbReference type="GO" id="GO:0016020">
    <property type="term" value="C:membrane"/>
    <property type="evidence" value="ECO:0007669"/>
    <property type="project" value="UniProtKB-SubCell"/>
</dbReference>
<gene>
    <name evidence="10" type="ORF">AC631_03348</name>
</gene>
<evidence type="ECO:0000256" key="7">
    <source>
        <dbReference type="RuleBase" id="RU003346"/>
    </source>
</evidence>
<feature type="transmembrane region" description="Helical" evidence="8">
    <location>
        <begin position="95"/>
        <end position="113"/>
    </location>
</feature>
<keyword evidence="11" id="KW-1185">Reference proteome</keyword>
<evidence type="ECO:0000259" key="9">
    <source>
        <dbReference type="PROSITE" id="PS50850"/>
    </source>
</evidence>
<reference evidence="10 11" key="1">
    <citation type="submission" date="2015-11" db="EMBL/GenBank/DDBJ databases">
        <title>The genome of Debaryomyces fabryi.</title>
        <authorList>
            <person name="Tafer H."/>
            <person name="Lopandic K."/>
        </authorList>
    </citation>
    <scope>NUCLEOTIDE SEQUENCE [LARGE SCALE GENOMIC DNA]</scope>
    <source>
        <strain evidence="10 11">CBS 789</strain>
    </source>
</reference>
<dbReference type="PROSITE" id="PS00217">
    <property type="entry name" value="SUGAR_TRANSPORT_2"/>
    <property type="match status" value="1"/>
</dbReference>
<evidence type="ECO:0000256" key="6">
    <source>
        <dbReference type="ARBA" id="ARBA00023136"/>
    </source>
</evidence>
<dbReference type="PROSITE" id="PS50850">
    <property type="entry name" value="MFS"/>
    <property type="match status" value="1"/>
</dbReference>
<dbReference type="OrthoDB" id="4142200at2759"/>
<dbReference type="Pfam" id="PF00083">
    <property type="entry name" value="Sugar_tr"/>
    <property type="match status" value="1"/>
</dbReference>
<evidence type="ECO:0000256" key="1">
    <source>
        <dbReference type="ARBA" id="ARBA00004141"/>
    </source>
</evidence>
<evidence type="ECO:0000313" key="10">
    <source>
        <dbReference type="EMBL" id="KSA00918.1"/>
    </source>
</evidence>
<dbReference type="AlphaFoldDB" id="A0A0V1PXI5"/>
<evidence type="ECO:0000256" key="4">
    <source>
        <dbReference type="ARBA" id="ARBA00022692"/>
    </source>
</evidence>
<dbReference type="FunFam" id="1.20.1250.20:FF:000026">
    <property type="entry name" value="MFS quinate transporter QutD"/>
    <property type="match status" value="1"/>
</dbReference>
<sequence>MNKINFGASSLNKMFDKCNTTYNIYIIAIITTVSGMMFGFDVSSISAFISEPSYKLFFNYPNSTTQGVITASMSAGSFVGAILSSFISEKIGRRPSLLFCAIFWVLGSIIQSSCRNLGQLIAGRIISGIGVGIGSSITPIYCSEVSPAPSRGVVGGMFQLAITFGILVMFYIGYGCTFISGQSSFRLAWALQMIPGLVLFAGVFFLPESPRWLANNDRWEQAEEVLRRINEKDKTGRYLNELEELKESISMYKLSKDVKYTELFKKKNYKSTIVGISAQIWNQLTGMNVMMYYIVYIFEMVGFTGNTVLVSSSIQYVINFGVTLIALPLSDYFGRRRLMLVGGVLMMTWLFAVGGLFATYSKKVENISSDATVVITIPEEHKNIGKAIVACSYLFVATFASTWAVCSWCYFSEVLPTRTRSKAGLLAVACDWAVNCAIALFTPSAFRNITWKTYFVFGTFCGAMTIHTFLSYPETRKKTLEEIDITFQNSIPPWRSANFAIQSLDDSLSDSKEYNLMHIENVVESKYVN</sequence>
<dbReference type="PANTHER" id="PTHR48022">
    <property type="entry name" value="PLASTIDIC GLUCOSE TRANSPORTER 4"/>
    <property type="match status" value="1"/>
</dbReference>
<feature type="transmembrane region" description="Helical" evidence="8">
    <location>
        <begin position="69"/>
        <end position="88"/>
    </location>
</feature>
<protein>
    <recommendedName>
        <fullName evidence="9">Major facilitator superfamily (MFS) profile domain-containing protein</fullName>
    </recommendedName>
</protein>
<dbReference type="CDD" id="cd17356">
    <property type="entry name" value="MFS_HXT"/>
    <property type="match status" value="1"/>
</dbReference>
<dbReference type="InterPro" id="IPR005828">
    <property type="entry name" value="MFS_sugar_transport-like"/>
</dbReference>
<dbReference type="Proteomes" id="UP000054251">
    <property type="component" value="Unassembled WGS sequence"/>
</dbReference>
<evidence type="ECO:0000256" key="2">
    <source>
        <dbReference type="ARBA" id="ARBA00010992"/>
    </source>
</evidence>
<comment type="subcellular location">
    <subcellularLocation>
        <location evidence="1">Membrane</location>
        <topology evidence="1">Multi-pass membrane protein</topology>
    </subcellularLocation>
</comment>
<evidence type="ECO:0000256" key="3">
    <source>
        <dbReference type="ARBA" id="ARBA00022448"/>
    </source>
</evidence>
<evidence type="ECO:0000313" key="11">
    <source>
        <dbReference type="Proteomes" id="UP000054251"/>
    </source>
</evidence>
<keyword evidence="5 8" id="KW-1133">Transmembrane helix</keyword>
<dbReference type="InterPro" id="IPR003663">
    <property type="entry name" value="Sugar/inositol_transpt"/>
</dbReference>
<feature type="transmembrane region" description="Helical" evidence="8">
    <location>
        <begin position="21"/>
        <end position="49"/>
    </location>
</feature>
<feature type="transmembrane region" description="Helical" evidence="8">
    <location>
        <begin position="307"/>
        <end position="327"/>
    </location>
</feature>
<dbReference type="GeneID" id="26840357"/>
<feature type="transmembrane region" description="Helical" evidence="8">
    <location>
        <begin position="119"/>
        <end position="141"/>
    </location>
</feature>
<evidence type="ECO:0000256" key="5">
    <source>
        <dbReference type="ARBA" id="ARBA00022989"/>
    </source>
</evidence>
<dbReference type="PROSITE" id="PS00216">
    <property type="entry name" value="SUGAR_TRANSPORT_1"/>
    <property type="match status" value="2"/>
</dbReference>
<feature type="transmembrane region" description="Helical" evidence="8">
    <location>
        <begin position="454"/>
        <end position="472"/>
    </location>
</feature>
<dbReference type="GO" id="GO:0005351">
    <property type="term" value="F:carbohydrate:proton symporter activity"/>
    <property type="evidence" value="ECO:0007669"/>
    <property type="project" value="TreeGrafter"/>
</dbReference>
<proteinExistence type="inferred from homology"/>
<feature type="transmembrane region" description="Helical" evidence="8">
    <location>
        <begin position="273"/>
        <end position="295"/>
    </location>
</feature>
<dbReference type="NCBIfam" id="TIGR00879">
    <property type="entry name" value="SP"/>
    <property type="match status" value="1"/>
</dbReference>